<sequence length="74" mass="8057">MDTLLTLSTFDSDFLCSPSLCTFLTTRFRGFVANFSTSTDTSSICGVSFLSSSGISSLIVYLEQSSGVLICWYK</sequence>
<proteinExistence type="predicted"/>
<evidence type="ECO:0000313" key="1">
    <source>
        <dbReference type="EMBL" id="KAH3724678.1"/>
    </source>
</evidence>
<organism evidence="1 2">
    <name type="scientific">Dreissena polymorpha</name>
    <name type="common">Zebra mussel</name>
    <name type="synonym">Mytilus polymorpha</name>
    <dbReference type="NCBI Taxonomy" id="45954"/>
    <lineage>
        <taxon>Eukaryota</taxon>
        <taxon>Metazoa</taxon>
        <taxon>Spiralia</taxon>
        <taxon>Lophotrochozoa</taxon>
        <taxon>Mollusca</taxon>
        <taxon>Bivalvia</taxon>
        <taxon>Autobranchia</taxon>
        <taxon>Heteroconchia</taxon>
        <taxon>Euheterodonta</taxon>
        <taxon>Imparidentia</taxon>
        <taxon>Neoheterodontei</taxon>
        <taxon>Myida</taxon>
        <taxon>Dreissenoidea</taxon>
        <taxon>Dreissenidae</taxon>
        <taxon>Dreissena</taxon>
    </lineage>
</organism>
<reference evidence="1" key="2">
    <citation type="submission" date="2020-11" db="EMBL/GenBank/DDBJ databases">
        <authorList>
            <person name="McCartney M.A."/>
            <person name="Auch B."/>
            <person name="Kono T."/>
            <person name="Mallez S."/>
            <person name="Becker A."/>
            <person name="Gohl D.M."/>
            <person name="Silverstein K.A.T."/>
            <person name="Koren S."/>
            <person name="Bechman K.B."/>
            <person name="Herman A."/>
            <person name="Abrahante J.E."/>
            <person name="Garbe J."/>
        </authorList>
    </citation>
    <scope>NUCLEOTIDE SEQUENCE</scope>
    <source>
        <strain evidence="1">Duluth1</strain>
        <tissue evidence="1">Whole animal</tissue>
    </source>
</reference>
<dbReference type="EMBL" id="JAIWYP010000012">
    <property type="protein sequence ID" value="KAH3724678.1"/>
    <property type="molecule type" value="Genomic_DNA"/>
</dbReference>
<accession>A0A9D4HPC5</accession>
<reference evidence="1" key="1">
    <citation type="journal article" date="2019" name="bioRxiv">
        <title>The Genome of the Zebra Mussel, Dreissena polymorpha: A Resource for Invasive Species Research.</title>
        <authorList>
            <person name="McCartney M.A."/>
            <person name="Auch B."/>
            <person name="Kono T."/>
            <person name="Mallez S."/>
            <person name="Zhang Y."/>
            <person name="Obille A."/>
            <person name="Becker A."/>
            <person name="Abrahante J.E."/>
            <person name="Garbe J."/>
            <person name="Badalamenti J.P."/>
            <person name="Herman A."/>
            <person name="Mangelson H."/>
            <person name="Liachko I."/>
            <person name="Sullivan S."/>
            <person name="Sone E.D."/>
            <person name="Koren S."/>
            <person name="Silverstein K.A.T."/>
            <person name="Beckman K.B."/>
            <person name="Gohl D.M."/>
        </authorList>
    </citation>
    <scope>NUCLEOTIDE SEQUENCE</scope>
    <source>
        <strain evidence="1">Duluth1</strain>
        <tissue evidence="1">Whole animal</tissue>
    </source>
</reference>
<evidence type="ECO:0000313" key="2">
    <source>
        <dbReference type="Proteomes" id="UP000828390"/>
    </source>
</evidence>
<dbReference type="Proteomes" id="UP000828390">
    <property type="component" value="Unassembled WGS sequence"/>
</dbReference>
<gene>
    <name evidence="1" type="ORF">DPMN_050501</name>
</gene>
<dbReference type="AlphaFoldDB" id="A0A9D4HPC5"/>
<keyword evidence="2" id="KW-1185">Reference proteome</keyword>
<protein>
    <submittedName>
        <fullName evidence="1">Uncharacterized protein</fullName>
    </submittedName>
</protein>
<name>A0A9D4HPC5_DREPO</name>
<comment type="caution">
    <text evidence="1">The sequence shown here is derived from an EMBL/GenBank/DDBJ whole genome shotgun (WGS) entry which is preliminary data.</text>
</comment>